<organism evidence="1 2">
    <name type="scientific">Thioclava indica</name>
    <dbReference type="NCBI Taxonomy" id="1353528"/>
    <lineage>
        <taxon>Bacteria</taxon>
        <taxon>Pseudomonadati</taxon>
        <taxon>Pseudomonadota</taxon>
        <taxon>Alphaproteobacteria</taxon>
        <taxon>Rhodobacterales</taxon>
        <taxon>Paracoccaceae</taxon>
        <taxon>Thioclava</taxon>
    </lineage>
</organism>
<evidence type="ECO:0000313" key="2">
    <source>
        <dbReference type="Proteomes" id="UP000027471"/>
    </source>
</evidence>
<proteinExistence type="predicted"/>
<dbReference type="EMBL" id="AUNB01000015">
    <property type="protein sequence ID" value="KEO60787.1"/>
    <property type="molecule type" value="Genomic_DNA"/>
</dbReference>
<sequence length="38" mass="4534">MRAMRMWISAVWRSGSLEAILSPKDLRQRIFASIRLRM</sequence>
<evidence type="ECO:0000313" key="1">
    <source>
        <dbReference type="EMBL" id="KEO60787.1"/>
    </source>
</evidence>
<name>A0A074KGU1_9RHOB</name>
<comment type="caution">
    <text evidence="1">The sequence shown here is derived from an EMBL/GenBank/DDBJ whole genome shotgun (WGS) entry which is preliminary data.</text>
</comment>
<reference evidence="1 2" key="1">
    <citation type="journal article" date="2015" name="Antonie Van Leeuwenhoek">
        <title>Thioclava indica sp. nov., isolated from surface seawater of the Indian Ocean.</title>
        <authorList>
            <person name="Liu Y."/>
            <person name="Lai Q."/>
            <person name="Du J."/>
            <person name="Xu H."/>
            <person name="Jiang L."/>
            <person name="Shao Z."/>
        </authorList>
    </citation>
    <scope>NUCLEOTIDE SEQUENCE [LARGE SCALE GENOMIC DNA]</scope>
    <source>
        <strain evidence="1 2">DT23-4</strain>
    </source>
</reference>
<dbReference type="AlphaFoldDB" id="A0A074KGU1"/>
<dbReference type="Proteomes" id="UP000027471">
    <property type="component" value="Unassembled WGS sequence"/>
</dbReference>
<keyword evidence="2" id="KW-1185">Reference proteome</keyword>
<gene>
    <name evidence="1" type="ORF">DT23_12540</name>
</gene>
<accession>A0A074KGU1</accession>
<protein>
    <submittedName>
        <fullName evidence="1">Uncharacterized protein</fullName>
    </submittedName>
</protein>